<reference evidence="1" key="1">
    <citation type="journal article" date="2015" name="Nature">
        <title>Complex archaea that bridge the gap between prokaryotes and eukaryotes.</title>
        <authorList>
            <person name="Spang A."/>
            <person name="Saw J.H."/>
            <person name="Jorgensen S.L."/>
            <person name="Zaremba-Niedzwiedzka K."/>
            <person name="Martijn J."/>
            <person name="Lind A.E."/>
            <person name="van Eijk R."/>
            <person name="Schleper C."/>
            <person name="Guy L."/>
            <person name="Ettema T.J."/>
        </authorList>
    </citation>
    <scope>NUCLEOTIDE SEQUENCE</scope>
</reference>
<proteinExistence type="predicted"/>
<organism evidence="1">
    <name type="scientific">marine sediment metagenome</name>
    <dbReference type="NCBI Taxonomy" id="412755"/>
    <lineage>
        <taxon>unclassified sequences</taxon>
        <taxon>metagenomes</taxon>
        <taxon>ecological metagenomes</taxon>
    </lineage>
</organism>
<protein>
    <submittedName>
        <fullName evidence="1">Uncharacterized protein</fullName>
    </submittedName>
</protein>
<name>A0A0F9D296_9ZZZZ</name>
<accession>A0A0F9D296</accession>
<dbReference type="AlphaFoldDB" id="A0A0F9D296"/>
<gene>
    <name evidence="1" type="ORF">LCGC14_2331210</name>
</gene>
<evidence type="ECO:0000313" key="1">
    <source>
        <dbReference type="EMBL" id="KKL47871.1"/>
    </source>
</evidence>
<sequence>MAKRISGFGPLTRKGKLTPWGFCMFMSLRFWTGTSIVEGALELDRRYGQKL</sequence>
<comment type="caution">
    <text evidence="1">The sequence shown here is derived from an EMBL/GenBank/DDBJ whole genome shotgun (WGS) entry which is preliminary data.</text>
</comment>
<dbReference type="EMBL" id="LAZR01033515">
    <property type="protein sequence ID" value="KKL47871.1"/>
    <property type="molecule type" value="Genomic_DNA"/>
</dbReference>